<sequence>MGRYYPPDSSAPSFNTKHPLGNRARKLRSEGILTVRFEMPFAIWCSHCPKSTIIGQGVRFNAEKKKVGNYYSTPIWSFRMKHVVCGGDIEIRTDPRAGEYVVTEGAKRRDYGEDKVEEEGVVDEDERKRRREDAMAGLEGKKEEEVIKKEAGKRVEELREDRERWWSDPYEASRFVRKGFRRERKERHRERDKAEGIKDRLGLELDLVPENEEDKLRAGMVDFGQVRVEGALEASNKPLFTLKGVEEDSTGRTSQALTTKSAKLQQQKKQQFEQKLRMSTRAAIDPWGSSLGGGSRGSSAEASILGSIRRKQDGTPRSGTAVAEQSPHYTATTSNALVAYDSD</sequence>
<feature type="compositionally biased region" description="Polar residues" evidence="2">
    <location>
        <begin position="327"/>
        <end position="336"/>
    </location>
</feature>
<evidence type="ECO:0000313" key="4">
    <source>
        <dbReference type="Proteomes" id="UP000243723"/>
    </source>
</evidence>
<dbReference type="Pfam" id="PF04502">
    <property type="entry name" value="Saf4_Yju2"/>
    <property type="match status" value="1"/>
</dbReference>
<dbReference type="GO" id="GO:0000398">
    <property type="term" value="P:mRNA splicing, via spliceosome"/>
    <property type="evidence" value="ECO:0007669"/>
    <property type="project" value="InterPro"/>
</dbReference>
<keyword evidence="4" id="KW-1185">Reference proteome</keyword>
<evidence type="ECO:0000313" key="3">
    <source>
        <dbReference type="EMBL" id="PSK53413.1"/>
    </source>
</evidence>
<dbReference type="PANTHER" id="PTHR12111">
    <property type="entry name" value="SPLICING FACTOR YJU2"/>
    <property type="match status" value="1"/>
</dbReference>
<feature type="compositionally biased region" description="Acidic residues" evidence="2">
    <location>
        <begin position="115"/>
        <end position="124"/>
    </location>
</feature>
<feature type="region of interest" description="Disordered" evidence="2">
    <location>
        <begin position="1"/>
        <end position="21"/>
    </location>
</feature>
<proteinExistence type="inferred from homology"/>
<feature type="region of interest" description="Disordered" evidence="2">
    <location>
        <begin position="284"/>
        <end position="343"/>
    </location>
</feature>
<dbReference type="Proteomes" id="UP000243723">
    <property type="component" value="Unassembled WGS sequence"/>
</dbReference>
<comment type="similarity">
    <text evidence="1">Belongs to the CWC16 family.</text>
</comment>
<dbReference type="EMBL" id="NHZQ01000095">
    <property type="protein sequence ID" value="PSK53413.1"/>
    <property type="molecule type" value="Genomic_DNA"/>
</dbReference>
<organism evidence="3 4">
    <name type="scientific">Elsinoe australis</name>
    <dbReference type="NCBI Taxonomy" id="40998"/>
    <lineage>
        <taxon>Eukaryota</taxon>
        <taxon>Fungi</taxon>
        <taxon>Dikarya</taxon>
        <taxon>Ascomycota</taxon>
        <taxon>Pezizomycotina</taxon>
        <taxon>Dothideomycetes</taxon>
        <taxon>Dothideomycetidae</taxon>
        <taxon>Myriangiales</taxon>
        <taxon>Elsinoaceae</taxon>
        <taxon>Elsinoe</taxon>
    </lineage>
</organism>
<gene>
    <name evidence="3" type="ORF">B9Z65_8968</name>
</gene>
<dbReference type="AlphaFoldDB" id="A0A2P7ZYW9"/>
<protein>
    <submittedName>
        <fullName evidence="3">Uncharacterized protein</fullName>
    </submittedName>
</protein>
<dbReference type="PANTHER" id="PTHR12111:SF2">
    <property type="entry name" value="SPLICING FACTOR YJU2B-RELATED"/>
    <property type="match status" value="1"/>
</dbReference>
<dbReference type="GO" id="GO:0071014">
    <property type="term" value="C:post-mRNA release spliceosomal complex"/>
    <property type="evidence" value="ECO:0007669"/>
    <property type="project" value="TreeGrafter"/>
</dbReference>
<dbReference type="InterPro" id="IPR007590">
    <property type="entry name" value="Saf4/Yju2"/>
</dbReference>
<feature type="compositionally biased region" description="Basic and acidic residues" evidence="2">
    <location>
        <begin position="125"/>
        <end position="136"/>
    </location>
</feature>
<dbReference type="OrthoDB" id="360327at2759"/>
<name>A0A2P7ZYW9_9PEZI</name>
<accession>A0A2P7ZYW9</accession>
<reference evidence="3 4" key="1">
    <citation type="submission" date="2017-05" db="EMBL/GenBank/DDBJ databases">
        <title>Draft genome sequence of Elsinoe australis.</title>
        <authorList>
            <person name="Cheng Q."/>
        </authorList>
    </citation>
    <scope>NUCLEOTIDE SEQUENCE [LARGE SCALE GENOMIC DNA]</scope>
    <source>
        <strain evidence="3 4">NL1</strain>
    </source>
</reference>
<comment type="caution">
    <text evidence="3">The sequence shown here is derived from an EMBL/GenBank/DDBJ whole genome shotgun (WGS) entry which is preliminary data.</text>
</comment>
<evidence type="ECO:0000256" key="2">
    <source>
        <dbReference type="SAM" id="MobiDB-lite"/>
    </source>
</evidence>
<dbReference type="GO" id="GO:0005684">
    <property type="term" value="C:U2-type spliceosomal complex"/>
    <property type="evidence" value="ECO:0007669"/>
    <property type="project" value="TreeGrafter"/>
</dbReference>
<evidence type="ECO:0000256" key="1">
    <source>
        <dbReference type="ARBA" id="ARBA00005595"/>
    </source>
</evidence>
<dbReference type="STRING" id="40998.A0A2P7ZYW9"/>
<feature type="region of interest" description="Disordered" evidence="2">
    <location>
        <begin position="112"/>
        <end position="136"/>
    </location>
</feature>